<dbReference type="InterPro" id="IPR022761">
    <property type="entry name" value="Fumarate_lyase_N"/>
</dbReference>
<evidence type="ECO:0000256" key="4">
    <source>
        <dbReference type="ARBA" id="ARBA00012339"/>
    </source>
</evidence>
<dbReference type="PANTHER" id="PTHR43172">
    <property type="entry name" value="ADENYLOSUCCINATE LYASE"/>
    <property type="match status" value="1"/>
</dbReference>
<evidence type="ECO:0000256" key="8">
    <source>
        <dbReference type="ARBA" id="ARBA00024477"/>
    </source>
</evidence>
<dbReference type="InterPro" id="IPR020557">
    <property type="entry name" value="Fumarate_lyase_CS"/>
</dbReference>
<dbReference type="PRINTS" id="PR00145">
    <property type="entry name" value="ARGSUCLYASE"/>
</dbReference>
<dbReference type="AlphaFoldDB" id="A0A6L5Y8C3"/>
<evidence type="ECO:0000256" key="6">
    <source>
        <dbReference type="ARBA" id="ARBA00022755"/>
    </source>
</evidence>
<evidence type="ECO:0000256" key="10">
    <source>
        <dbReference type="ARBA" id="ARBA00049115"/>
    </source>
</evidence>
<evidence type="ECO:0000256" key="3">
    <source>
        <dbReference type="ARBA" id="ARBA00008273"/>
    </source>
</evidence>
<gene>
    <name evidence="14" type="ORF">FYJ74_00460</name>
</gene>
<dbReference type="GO" id="GO:0044208">
    <property type="term" value="P:'de novo' AMP biosynthetic process"/>
    <property type="evidence" value="ECO:0007669"/>
    <property type="project" value="UniProtKB-UniPathway"/>
</dbReference>
<evidence type="ECO:0000256" key="7">
    <source>
        <dbReference type="ARBA" id="ARBA00023239"/>
    </source>
</evidence>
<dbReference type="Gene3D" id="1.10.40.30">
    <property type="entry name" value="Fumarase/aspartase (C-terminal domain)"/>
    <property type="match status" value="1"/>
</dbReference>
<dbReference type="PROSITE" id="PS00163">
    <property type="entry name" value="FUMARATE_LYASES"/>
    <property type="match status" value="1"/>
</dbReference>
<dbReference type="InterPro" id="IPR008948">
    <property type="entry name" value="L-Aspartase-like"/>
</dbReference>
<comment type="similarity">
    <text evidence="3 12">Belongs to the lyase 1 family. Adenylosuccinate lyase subfamily.</text>
</comment>
<comment type="caution">
    <text evidence="14">The sequence shown here is derived from an EMBL/GenBank/DDBJ whole genome shotgun (WGS) entry which is preliminary data.</text>
</comment>
<dbReference type="UniPathway" id="UPA00075">
    <property type="reaction ID" value="UER00336"/>
</dbReference>
<dbReference type="Pfam" id="PF10397">
    <property type="entry name" value="ADSL_C"/>
    <property type="match status" value="1"/>
</dbReference>
<protein>
    <recommendedName>
        <fullName evidence="5 11">Adenylosuccinate lyase</fullName>
        <shortName evidence="12">ASL</shortName>
        <ecNumber evidence="4 11">4.3.2.2</ecNumber>
    </recommendedName>
    <alternativeName>
        <fullName evidence="9 12">Adenylosuccinase</fullName>
    </alternativeName>
</protein>
<evidence type="ECO:0000259" key="13">
    <source>
        <dbReference type="SMART" id="SM00998"/>
    </source>
</evidence>
<organism evidence="14 15">
    <name type="scientific">Pyramidobacter porci</name>
    <dbReference type="NCBI Taxonomy" id="2605789"/>
    <lineage>
        <taxon>Bacteria</taxon>
        <taxon>Thermotogati</taxon>
        <taxon>Synergistota</taxon>
        <taxon>Synergistia</taxon>
        <taxon>Synergistales</taxon>
        <taxon>Dethiosulfovibrionaceae</taxon>
        <taxon>Pyramidobacter</taxon>
    </lineage>
</organism>
<dbReference type="RefSeq" id="WP_154527672.1">
    <property type="nucleotide sequence ID" value="NZ_VUNH01000001.1"/>
</dbReference>
<dbReference type="GO" id="GO:0006189">
    <property type="term" value="P:'de novo' IMP biosynthetic process"/>
    <property type="evidence" value="ECO:0007669"/>
    <property type="project" value="UniProtKB-UniPathway"/>
</dbReference>
<evidence type="ECO:0000256" key="2">
    <source>
        <dbReference type="ARBA" id="ARBA00004734"/>
    </source>
</evidence>
<dbReference type="GO" id="GO:0070626">
    <property type="term" value="F:(S)-2-(5-amino-1-(5-phospho-D-ribosyl)imidazole-4-carboxamido) succinate lyase (fumarate-forming) activity"/>
    <property type="evidence" value="ECO:0007669"/>
    <property type="project" value="TreeGrafter"/>
</dbReference>
<keyword evidence="7 12" id="KW-0456">Lyase</keyword>
<evidence type="ECO:0000256" key="11">
    <source>
        <dbReference type="NCBIfam" id="TIGR00928"/>
    </source>
</evidence>
<evidence type="ECO:0000313" key="14">
    <source>
        <dbReference type="EMBL" id="MST54530.1"/>
    </source>
</evidence>
<evidence type="ECO:0000256" key="12">
    <source>
        <dbReference type="RuleBase" id="RU361172"/>
    </source>
</evidence>
<dbReference type="Pfam" id="PF00206">
    <property type="entry name" value="Lyase_1"/>
    <property type="match status" value="1"/>
</dbReference>
<evidence type="ECO:0000256" key="9">
    <source>
        <dbReference type="ARBA" id="ARBA00030717"/>
    </source>
</evidence>
<keyword evidence="15" id="KW-1185">Reference proteome</keyword>
<name>A0A6L5Y8C3_9BACT</name>
<sequence length="430" mass="49170">MIPRYETKEMKEIWSLENQYRSWEIVELAVCHAWAKDGVIPAEAMEKIDARSGFDADEILKIEAEVQHDMIAFDTNMADHVGPEGRYIHLGLTSSDVEDTASALRLRQSLDVVIGELDVFMKDVFEQAEKYKYTPAVGRSHGVHAEPITFGLKILNWYSELLRDRKRLENAREEISCGKISGAVGTYAHCPPHIEASVCAELGLKPDLVSTQIIQRDRHAVVMFALASLGAAMERIATEIRHLQRTEVREALEPFGKKQKGSSAMPHKRNPIQCEKICGMARMLRSFTVVAQENVALWHERDISHSSTERIIWPDAFHLAHYMLKTLGRVVRGLDVSPQRLQENLELTGGLVYSQRVLLQLVEKFNMRREDAYLAVQRNAMKTWNGEGHFLDLLAGDELIKGRIDRTELAQLFTNEYYFRFVDEIFARFE</sequence>
<dbReference type="InterPro" id="IPR004769">
    <property type="entry name" value="Pur_lyase"/>
</dbReference>
<dbReference type="PRINTS" id="PR00149">
    <property type="entry name" value="FUMRATELYASE"/>
</dbReference>
<dbReference type="SUPFAM" id="SSF48557">
    <property type="entry name" value="L-aspartase-like"/>
    <property type="match status" value="1"/>
</dbReference>
<evidence type="ECO:0000313" key="15">
    <source>
        <dbReference type="Proteomes" id="UP000473699"/>
    </source>
</evidence>
<dbReference type="CDD" id="cd01360">
    <property type="entry name" value="Adenylsuccinate_lyase_1"/>
    <property type="match status" value="1"/>
</dbReference>
<dbReference type="PANTHER" id="PTHR43172:SF1">
    <property type="entry name" value="ADENYLOSUCCINATE LYASE"/>
    <property type="match status" value="1"/>
</dbReference>
<accession>A0A6L5Y8C3</accession>
<dbReference type="EMBL" id="VUNH01000001">
    <property type="protein sequence ID" value="MST54530.1"/>
    <property type="molecule type" value="Genomic_DNA"/>
</dbReference>
<dbReference type="InterPro" id="IPR024083">
    <property type="entry name" value="Fumarase/histidase_N"/>
</dbReference>
<feature type="domain" description="Adenylosuccinate lyase C-terminal" evidence="13">
    <location>
        <begin position="349"/>
        <end position="430"/>
    </location>
</feature>
<dbReference type="InterPro" id="IPR000362">
    <property type="entry name" value="Fumarate_lyase_fam"/>
</dbReference>
<dbReference type="Gene3D" id="1.20.200.10">
    <property type="entry name" value="Fumarase/aspartase (Central domain)"/>
    <property type="match status" value="1"/>
</dbReference>
<comment type="pathway">
    <text evidence="1 12">Purine metabolism; IMP biosynthesis via de novo pathway; 5-amino-1-(5-phospho-D-ribosyl)imidazole-4-carboxamide from 5-amino-1-(5-phospho-D-ribosyl)imidazole-4-carboxylate: step 2/2.</text>
</comment>
<comment type="pathway">
    <text evidence="2 12">Purine metabolism; AMP biosynthesis via de novo pathway; AMP from IMP: step 2/2.</text>
</comment>
<dbReference type="GO" id="GO:0004018">
    <property type="term" value="F:N6-(1,2-dicarboxyethyl)AMP AMP-lyase (fumarate-forming) activity"/>
    <property type="evidence" value="ECO:0007669"/>
    <property type="project" value="UniProtKB-UniRule"/>
</dbReference>
<dbReference type="NCBIfam" id="TIGR00928">
    <property type="entry name" value="purB"/>
    <property type="match status" value="1"/>
</dbReference>
<reference evidence="14 15" key="1">
    <citation type="submission" date="2019-08" db="EMBL/GenBank/DDBJ databases">
        <title>In-depth cultivation of the pig gut microbiome towards novel bacterial diversity and tailored functional studies.</title>
        <authorList>
            <person name="Wylensek D."/>
            <person name="Hitch T.C.A."/>
            <person name="Clavel T."/>
        </authorList>
    </citation>
    <scope>NUCLEOTIDE SEQUENCE [LARGE SCALE GENOMIC DNA]</scope>
    <source>
        <strain evidence="14 15">SM-530-WT-4B</strain>
    </source>
</reference>
<dbReference type="Proteomes" id="UP000473699">
    <property type="component" value="Unassembled WGS sequence"/>
</dbReference>
<dbReference type="FunFam" id="1.20.200.10:FF:000008">
    <property type="entry name" value="Adenylosuccinate lyase"/>
    <property type="match status" value="1"/>
</dbReference>
<evidence type="ECO:0000256" key="5">
    <source>
        <dbReference type="ARBA" id="ARBA00017058"/>
    </source>
</evidence>
<dbReference type="UniPathway" id="UPA00074">
    <property type="reaction ID" value="UER00132"/>
</dbReference>
<comment type="catalytic activity">
    <reaction evidence="10">
        <text>N(6)-(1,2-dicarboxyethyl)-AMP = fumarate + AMP</text>
        <dbReference type="Rhea" id="RHEA:16853"/>
        <dbReference type="ChEBI" id="CHEBI:29806"/>
        <dbReference type="ChEBI" id="CHEBI:57567"/>
        <dbReference type="ChEBI" id="CHEBI:456215"/>
        <dbReference type="EC" id="4.3.2.2"/>
    </reaction>
    <physiologicalReaction direction="left-to-right" evidence="10">
        <dbReference type="Rhea" id="RHEA:16854"/>
    </physiologicalReaction>
</comment>
<proteinExistence type="inferred from homology"/>
<dbReference type="SMART" id="SM00998">
    <property type="entry name" value="ADSL_C"/>
    <property type="match status" value="1"/>
</dbReference>
<evidence type="ECO:0000256" key="1">
    <source>
        <dbReference type="ARBA" id="ARBA00004706"/>
    </source>
</evidence>
<dbReference type="GO" id="GO:0005829">
    <property type="term" value="C:cytosol"/>
    <property type="evidence" value="ECO:0007669"/>
    <property type="project" value="TreeGrafter"/>
</dbReference>
<dbReference type="InterPro" id="IPR019468">
    <property type="entry name" value="AdenyloSucc_lyase_C"/>
</dbReference>
<dbReference type="Gene3D" id="1.10.275.10">
    <property type="entry name" value="Fumarase/aspartase (N-terminal domain)"/>
    <property type="match status" value="1"/>
</dbReference>
<comment type="catalytic activity">
    <reaction evidence="8">
        <text>(2S)-2-[5-amino-1-(5-phospho-beta-D-ribosyl)imidazole-4-carboxamido]succinate = 5-amino-1-(5-phospho-beta-D-ribosyl)imidazole-4-carboxamide + fumarate</text>
        <dbReference type="Rhea" id="RHEA:23920"/>
        <dbReference type="ChEBI" id="CHEBI:29806"/>
        <dbReference type="ChEBI" id="CHEBI:58443"/>
        <dbReference type="ChEBI" id="CHEBI:58475"/>
        <dbReference type="EC" id="4.3.2.2"/>
    </reaction>
    <physiologicalReaction direction="left-to-right" evidence="8">
        <dbReference type="Rhea" id="RHEA:23921"/>
    </physiologicalReaction>
</comment>
<dbReference type="EC" id="4.3.2.2" evidence="4 11"/>
<keyword evidence="6 12" id="KW-0658">Purine biosynthesis</keyword>